<name>A0A8S3YJR3_9EUPU</name>
<comment type="subcellular location">
    <subcellularLocation>
        <location evidence="1">Cytoplasm</location>
        <location evidence="1">Cytoskeleton</location>
    </subcellularLocation>
</comment>
<keyword evidence="2" id="KW-0963">Cytoplasm</keyword>
<accession>A0A8S3YJR3</accession>
<protein>
    <submittedName>
        <fullName evidence="4">Uncharacterized protein</fullName>
    </submittedName>
</protein>
<evidence type="ECO:0000256" key="1">
    <source>
        <dbReference type="ARBA" id="ARBA00004245"/>
    </source>
</evidence>
<proteinExistence type="predicted"/>
<keyword evidence="3" id="KW-0206">Cytoskeleton</keyword>
<dbReference type="PANTHER" id="PTHR24107">
    <property type="entry name" value="YNEIN REGULATORY COMPLEX SUBUNIT 5"/>
    <property type="match status" value="1"/>
</dbReference>
<evidence type="ECO:0000313" key="4">
    <source>
        <dbReference type="EMBL" id="CAG5115805.1"/>
    </source>
</evidence>
<evidence type="ECO:0000256" key="3">
    <source>
        <dbReference type="ARBA" id="ARBA00023212"/>
    </source>
</evidence>
<dbReference type="EMBL" id="CAJHNH020000167">
    <property type="protein sequence ID" value="CAG5115805.1"/>
    <property type="molecule type" value="Genomic_DNA"/>
</dbReference>
<dbReference type="InterPro" id="IPR032675">
    <property type="entry name" value="LRR_dom_sf"/>
</dbReference>
<dbReference type="OrthoDB" id="120976at2759"/>
<dbReference type="InterPro" id="IPR052410">
    <property type="entry name" value="DRC5"/>
</dbReference>
<gene>
    <name evidence="4" type="ORF">CUNI_LOCUS1363</name>
</gene>
<evidence type="ECO:0000256" key="2">
    <source>
        <dbReference type="ARBA" id="ARBA00022490"/>
    </source>
</evidence>
<dbReference type="SUPFAM" id="SSF52047">
    <property type="entry name" value="RNI-like"/>
    <property type="match status" value="1"/>
</dbReference>
<dbReference type="Gene3D" id="3.80.10.10">
    <property type="entry name" value="Ribonuclease Inhibitor"/>
    <property type="match status" value="1"/>
</dbReference>
<organism evidence="4 5">
    <name type="scientific">Candidula unifasciata</name>
    <dbReference type="NCBI Taxonomy" id="100452"/>
    <lineage>
        <taxon>Eukaryota</taxon>
        <taxon>Metazoa</taxon>
        <taxon>Spiralia</taxon>
        <taxon>Lophotrochozoa</taxon>
        <taxon>Mollusca</taxon>
        <taxon>Gastropoda</taxon>
        <taxon>Heterobranchia</taxon>
        <taxon>Euthyneura</taxon>
        <taxon>Panpulmonata</taxon>
        <taxon>Eupulmonata</taxon>
        <taxon>Stylommatophora</taxon>
        <taxon>Helicina</taxon>
        <taxon>Helicoidea</taxon>
        <taxon>Geomitridae</taxon>
        <taxon>Candidula</taxon>
    </lineage>
</organism>
<reference evidence="4" key="1">
    <citation type="submission" date="2021-04" db="EMBL/GenBank/DDBJ databases">
        <authorList>
            <consortium name="Molecular Ecology Group"/>
        </authorList>
    </citation>
    <scope>NUCLEOTIDE SEQUENCE</scope>
</reference>
<dbReference type="AlphaFoldDB" id="A0A8S3YJR3"/>
<dbReference type="Proteomes" id="UP000678393">
    <property type="component" value="Unassembled WGS sequence"/>
</dbReference>
<evidence type="ECO:0000313" key="5">
    <source>
        <dbReference type="Proteomes" id="UP000678393"/>
    </source>
</evidence>
<keyword evidence="5" id="KW-1185">Reference proteome</keyword>
<dbReference type="PANTHER" id="PTHR24107:SF2">
    <property type="entry name" value="NLR FAMILY CARD DOMAIN CONTAINING 3"/>
    <property type="match status" value="1"/>
</dbReference>
<comment type="caution">
    <text evidence="4">The sequence shown here is derived from an EMBL/GenBank/DDBJ whole genome shotgun (WGS) entry which is preliminary data.</text>
</comment>
<dbReference type="GO" id="GO:0005856">
    <property type="term" value="C:cytoskeleton"/>
    <property type="evidence" value="ECO:0007669"/>
    <property type="project" value="UniProtKB-SubCell"/>
</dbReference>
<sequence length="688" mass="78102">MIKVHPRAAGAVISASQTLQEICCTAISLHCEQYPLHMIEELSLPCLDLLVQHLSMFDLLRLEQFLQARGINAKHIMFGLHRKLFQSGETYPIKATTCPHLLNLFPCDGMEWGLSRLLFRRTIAVLVEEYNSSEEQYRNFQNGSQEHLVMRNECLMEMFCPPSGCFEEDIKAKLSRLPMMVENLTVMAAKKILFLTVDYRILKFLQDKRCENILQSLYESVVVVSLLMKSTPHLVDFVRNIRKYGNKFERVCIYGIKRNDLLFLDEVLSLCSGVVEYGSTPQGQQDKEALRQIMLADDCMEEIFHSHTDPEFDLMDDAVLLGTPDYPSKFDSTTGMLKADFKFTNLVKIEYYALILNHHLKSWLALQELHIGVPCLHPKTVKCLCYVLQRPQFRCFTLSSASVVSSVIEDLLCAVASRRNSNPLEKLMFVSVQENVESFVDLLVTDQLITKSQDEIADFFKVNESQKLAQFHGFQGTKLLEVTQCTLSARAEVMICQFVLKCQALETLCVSNSISRVILQTVLKSMSNTIRPLNSLILEDWHILRDASCEALISLLRSVSPSLQTLSLRGCVTVDGSINFKDIIESVAACKNLKQIDISENKLGNEGIQFVTRILENTNVAELSLRRNDMSKAAICSIIKSSVDIMRKRRPLDLLDLRGNCFSEDDRNQQQALLKDVARHVLVDPNSS</sequence>